<dbReference type="AlphaFoldDB" id="A0A6A6L565"/>
<evidence type="ECO:0000313" key="3">
    <source>
        <dbReference type="Proteomes" id="UP000467840"/>
    </source>
</evidence>
<evidence type="ECO:0000313" key="2">
    <source>
        <dbReference type="EMBL" id="KAF2296552.1"/>
    </source>
</evidence>
<sequence length="182" mass="20367">MLLHPQRCIGSPCYQTLPCPKLYKIFYSLDAQIAKRTIKDCEAPNIRGENRYCATSLESLVDFVITKFGKKVQALANEAEKENKEQECTILKGIKMIGDNQMVCHKMRYAYAVFYCHTINATAYTIPLEGVDGSKAKAVAVCHADTSAWNPKHLAFQILKVKPGGPPICHFLDSDTIVWVPN</sequence>
<gene>
    <name evidence="2" type="ORF">GH714_040613</name>
</gene>
<dbReference type="Pfam" id="PF03181">
    <property type="entry name" value="BURP"/>
    <property type="match status" value="1"/>
</dbReference>
<evidence type="ECO:0000259" key="1">
    <source>
        <dbReference type="PROSITE" id="PS51277"/>
    </source>
</evidence>
<keyword evidence="3" id="KW-1185">Reference proteome</keyword>
<dbReference type="InterPro" id="IPR044816">
    <property type="entry name" value="BURP"/>
</dbReference>
<protein>
    <recommendedName>
        <fullName evidence="1">BURP domain-containing protein</fullName>
    </recommendedName>
</protein>
<dbReference type="PROSITE" id="PS51277">
    <property type="entry name" value="BURP"/>
    <property type="match status" value="1"/>
</dbReference>
<organism evidence="2 3">
    <name type="scientific">Hevea brasiliensis</name>
    <name type="common">Para rubber tree</name>
    <name type="synonym">Siphonia brasiliensis</name>
    <dbReference type="NCBI Taxonomy" id="3981"/>
    <lineage>
        <taxon>Eukaryota</taxon>
        <taxon>Viridiplantae</taxon>
        <taxon>Streptophyta</taxon>
        <taxon>Embryophyta</taxon>
        <taxon>Tracheophyta</taxon>
        <taxon>Spermatophyta</taxon>
        <taxon>Magnoliopsida</taxon>
        <taxon>eudicotyledons</taxon>
        <taxon>Gunneridae</taxon>
        <taxon>Pentapetalae</taxon>
        <taxon>rosids</taxon>
        <taxon>fabids</taxon>
        <taxon>Malpighiales</taxon>
        <taxon>Euphorbiaceae</taxon>
        <taxon>Crotonoideae</taxon>
        <taxon>Micrandreae</taxon>
        <taxon>Hevea</taxon>
    </lineage>
</organism>
<dbReference type="EMBL" id="JAAGAX010000013">
    <property type="protein sequence ID" value="KAF2296552.1"/>
    <property type="molecule type" value="Genomic_DNA"/>
</dbReference>
<comment type="caution">
    <text evidence="2">The sequence shown here is derived from an EMBL/GenBank/DDBJ whole genome shotgun (WGS) entry which is preliminary data.</text>
</comment>
<dbReference type="SMART" id="SM01045">
    <property type="entry name" value="BURP"/>
    <property type="match status" value="1"/>
</dbReference>
<dbReference type="PANTHER" id="PTHR31236">
    <property type="entry name" value="BURP DOMAIN PROTEIN USPL1-LIKE"/>
    <property type="match status" value="1"/>
</dbReference>
<dbReference type="InterPro" id="IPR004873">
    <property type="entry name" value="BURP_dom"/>
</dbReference>
<dbReference type="Proteomes" id="UP000467840">
    <property type="component" value="Chromosome 7"/>
</dbReference>
<dbReference type="PANTHER" id="PTHR31236:SF28">
    <property type="entry name" value="BURP DOMAIN-CONTAINING PROTEIN"/>
    <property type="match status" value="1"/>
</dbReference>
<name>A0A6A6L565_HEVBR</name>
<accession>A0A6A6L565</accession>
<feature type="domain" description="BURP" evidence="1">
    <location>
        <begin position="1"/>
        <end position="182"/>
    </location>
</feature>
<proteinExistence type="predicted"/>
<reference evidence="2 3" key="1">
    <citation type="journal article" date="2020" name="Mol. Plant">
        <title>The Chromosome-Based Rubber Tree Genome Provides New Insights into Spurge Genome Evolution and Rubber Biosynthesis.</title>
        <authorList>
            <person name="Liu J."/>
            <person name="Shi C."/>
            <person name="Shi C.C."/>
            <person name="Li W."/>
            <person name="Zhang Q.J."/>
            <person name="Zhang Y."/>
            <person name="Li K."/>
            <person name="Lu H.F."/>
            <person name="Shi C."/>
            <person name="Zhu S.T."/>
            <person name="Xiao Z.Y."/>
            <person name="Nan H."/>
            <person name="Yue Y."/>
            <person name="Zhu X.G."/>
            <person name="Wu Y."/>
            <person name="Hong X.N."/>
            <person name="Fan G.Y."/>
            <person name="Tong Y."/>
            <person name="Zhang D."/>
            <person name="Mao C.L."/>
            <person name="Liu Y.L."/>
            <person name="Hao S.J."/>
            <person name="Liu W.Q."/>
            <person name="Lv M.Q."/>
            <person name="Zhang H.B."/>
            <person name="Liu Y."/>
            <person name="Hu-Tang G.R."/>
            <person name="Wang J.P."/>
            <person name="Wang J.H."/>
            <person name="Sun Y.H."/>
            <person name="Ni S.B."/>
            <person name="Chen W.B."/>
            <person name="Zhang X.C."/>
            <person name="Jiao Y.N."/>
            <person name="Eichler E.E."/>
            <person name="Li G.H."/>
            <person name="Liu X."/>
            <person name="Gao L.Z."/>
        </authorList>
    </citation>
    <scope>NUCLEOTIDE SEQUENCE [LARGE SCALE GENOMIC DNA]</scope>
    <source>
        <strain evidence="3">cv. GT1</strain>
        <tissue evidence="2">Leaf</tissue>
    </source>
</reference>